<dbReference type="OrthoDB" id="2149325at2"/>
<evidence type="ECO:0000313" key="1">
    <source>
        <dbReference type="EMBL" id="KRN76499.1"/>
    </source>
</evidence>
<dbReference type="EMBL" id="JQCD01000029">
    <property type="protein sequence ID" value="KRN76499.1"/>
    <property type="molecule type" value="Genomic_DNA"/>
</dbReference>
<sequence>MQYLNIHFTIGPDNAKKIVTWKLKNVTAHPAPEKVKEALRMLAKCQWITDSKGVMLWPDVTQVSAEYISTQASEPVKFEV</sequence>
<accession>A0A0R2JGM6</accession>
<dbReference type="Proteomes" id="UP000051673">
    <property type="component" value="Unassembled WGS sequence"/>
</dbReference>
<evidence type="ECO:0008006" key="3">
    <source>
        <dbReference type="Google" id="ProtNLM"/>
    </source>
</evidence>
<dbReference type="PATRIC" id="fig|1620.3.peg.772"/>
<evidence type="ECO:0000313" key="2">
    <source>
        <dbReference type="Proteomes" id="UP000051673"/>
    </source>
</evidence>
<dbReference type="AlphaFoldDB" id="A0A0R2JGM6"/>
<protein>
    <recommendedName>
        <fullName evidence="3">DUF2922 domain-containing protein</fullName>
    </recommendedName>
</protein>
<organism evidence="1 2">
    <name type="scientific">Weissella minor</name>
    <dbReference type="NCBI Taxonomy" id="1620"/>
    <lineage>
        <taxon>Bacteria</taxon>
        <taxon>Bacillati</taxon>
        <taxon>Bacillota</taxon>
        <taxon>Bacilli</taxon>
        <taxon>Lactobacillales</taxon>
        <taxon>Lactobacillaceae</taxon>
        <taxon>Weissella</taxon>
    </lineage>
</organism>
<dbReference type="STRING" id="1620.IV67_GL000759"/>
<proteinExistence type="predicted"/>
<keyword evidence="2" id="KW-1185">Reference proteome</keyword>
<reference evidence="1 2" key="1">
    <citation type="journal article" date="2015" name="Genome Announc.">
        <title>Expanding the biotechnology potential of lactobacilli through comparative genomics of 213 strains and associated genera.</title>
        <authorList>
            <person name="Sun Z."/>
            <person name="Harris H.M."/>
            <person name="McCann A."/>
            <person name="Guo C."/>
            <person name="Argimon S."/>
            <person name="Zhang W."/>
            <person name="Yang X."/>
            <person name="Jeffery I.B."/>
            <person name="Cooney J.C."/>
            <person name="Kagawa T.F."/>
            <person name="Liu W."/>
            <person name="Song Y."/>
            <person name="Salvetti E."/>
            <person name="Wrobel A."/>
            <person name="Rasinkangas P."/>
            <person name="Parkhill J."/>
            <person name="Rea M.C."/>
            <person name="O'Sullivan O."/>
            <person name="Ritari J."/>
            <person name="Douillard F.P."/>
            <person name="Paul Ross R."/>
            <person name="Yang R."/>
            <person name="Briner A.E."/>
            <person name="Felis G.E."/>
            <person name="de Vos W.M."/>
            <person name="Barrangou R."/>
            <person name="Klaenhammer T.R."/>
            <person name="Caufield P.W."/>
            <person name="Cui Y."/>
            <person name="Zhang H."/>
            <person name="O'Toole P.W."/>
        </authorList>
    </citation>
    <scope>NUCLEOTIDE SEQUENCE [LARGE SCALE GENOMIC DNA]</scope>
    <source>
        <strain evidence="1 2">DSM 20014</strain>
    </source>
</reference>
<gene>
    <name evidence="1" type="ORF">IV67_GL000759</name>
</gene>
<comment type="caution">
    <text evidence="1">The sequence shown here is derived from an EMBL/GenBank/DDBJ whole genome shotgun (WGS) entry which is preliminary data.</text>
</comment>
<dbReference type="RefSeq" id="WP_057788295.1">
    <property type="nucleotide sequence ID" value="NZ_JQCD01000029.1"/>
</dbReference>
<name>A0A0R2JGM6_9LACO</name>